<organism evidence="1 2">
    <name type="scientific">Rhamnusium bicolor</name>
    <dbReference type="NCBI Taxonomy" id="1586634"/>
    <lineage>
        <taxon>Eukaryota</taxon>
        <taxon>Metazoa</taxon>
        <taxon>Ecdysozoa</taxon>
        <taxon>Arthropoda</taxon>
        <taxon>Hexapoda</taxon>
        <taxon>Insecta</taxon>
        <taxon>Pterygota</taxon>
        <taxon>Neoptera</taxon>
        <taxon>Endopterygota</taxon>
        <taxon>Coleoptera</taxon>
        <taxon>Polyphaga</taxon>
        <taxon>Cucujiformia</taxon>
        <taxon>Chrysomeloidea</taxon>
        <taxon>Cerambycidae</taxon>
        <taxon>Lepturinae</taxon>
        <taxon>Rhagiini</taxon>
        <taxon>Rhamnusium</taxon>
    </lineage>
</organism>
<protein>
    <submittedName>
        <fullName evidence="1">Uncharacterized protein</fullName>
    </submittedName>
</protein>
<proteinExistence type="predicted"/>
<evidence type="ECO:0000313" key="2">
    <source>
        <dbReference type="Proteomes" id="UP001162156"/>
    </source>
</evidence>
<comment type="caution">
    <text evidence="1">The sequence shown here is derived from an EMBL/GenBank/DDBJ whole genome shotgun (WGS) entry which is preliminary data.</text>
</comment>
<evidence type="ECO:0000313" key="1">
    <source>
        <dbReference type="EMBL" id="KAJ8933261.1"/>
    </source>
</evidence>
<dbReference type="EMBL" id="JANEYF010003887">
    <property type="protein sequence ID" value="KAJ8933261.1"/>
    <property type="molecule type" value="Genomic_DNA"/>
</dbReference>
<accession>A0AAV8X4G5</accession>
<name>A0AAV8X4G5_9CUCU</name>
<gene>
    <name evidence="1" type="ORF">NQ314_014129</name>
</gene>
<dbReference type="AlphaFoldDB" id="A0AAV8X4G5"/>
<reference evidence="1" key="1">
    <citation type="journal article" date="2023" name="Insect Mol. Biol.">
        <title>Genome sequencing provides insights into the evolution of gene families encoding plant cell wall-degrading enzymes in longhorned beetles.</title>
        <authorList>
            <person name="Shin N.R."/>
            <person name="Okamura Y."/>
            <person name="Kirsch R."/>
            <person name="Pauchet Y."/>
        </authorList>
    </citation>
    <scope>NUCLEOTIDE SEQUENCE</scope>
    <source>
        <strain evidence="1">RBIC_L_NR</strain>
    </source>
</reference>
<sequence length="98" mass="11331">MRIAVSAKSRLEVTLRFLATGESFRSLMYATRIHETTISMIVPEVLTAIVNNLKQTYLKRQEGNRPKDEAMAIRDEYKNYFNSTAVAWQDAAVQNHYF</sequence>
<dbReference type="Proteomes" id="UP001162156">
    <property type="component" value="Unassembled WGS sequence"/>
</dbReference>
<keyword evidence="2" id="KW-1185">Reference proteome</keyword>